<organism evidence="3 4">
    <name type="scientific">Desulfomicrobium macestii</name>
    <dbReference type="NCBI Taxonomy" id="90731"/>
    <lineage>
        <taxon>Bacteria</taxon>
        <taxon>Pseudomonadati</taxon>
        <taxon>Thermodesulfobacteriota</taxon>
        <taxon>Desulfovibrionia</taxon>
        <taxon>Desulfovibrionales</taxon>
        <taxon>Desulfomicrobiaceae</taxon>
        <taxon>Desulfomicrobium</taxon>
    </lineage>
</organism>
<dbReference type="Gene3D" id="3.40.50.2000">
    <property type="entry name" value="Glycogen Phosphorylase B"/>
    <property type="match status" value="2"/>
</dbReference>
<feature type="domain" description="Glycosyltransferase subfamily 4-like N-terminal" evidence="2">
    <location>
        <begin position="26"/>
        <end position="144"/>
    </location>
</feature>
<dbReference type="EMBL" id="JADBGG010000020">
    <property type="protein sequence ID" value="MBE1425958.1"/>
    <property type="molecule type" value="Genomic_DNA"/>
</dbReference>
<dbReference type="InterPro" id="IPR028098">
    <property type="entry name" value="Glyco_trans_4-like_N"/>
</dbReference>
<evidence type="ECO:0000259" key="2">
    <source>
        <dbReference type="Pfam" id="PF13439"/>
    </source>
</evidence>
<dbReference type="PANTHER" id="PTHR12526">
    <property type="entry name" value="GLYCOSYLTRANSFERASE"/>
    <property type="match status" value="1"/>
</dbReference>
<keyword evidence="4" id="KW-1185">Reference proteome</keyword>
<dbReference type="PANTHER" id="PTHR12526:SF630">
    <property type="entry name" value="GLYCOSYLTRANSFERASE"/>
    <property type="match status" value="1"/>
</dbReference>
<dbReference type="SUPFAM" id="SSF53756">
    <property type="entry name" value="UDP-Glycosyltransferase/glycogen phosphorylase"/>
    <property type="match status" value="1"/>
</dbReference>
<sequence length="341" mass="38515">MHLLIKHAPPESTHAILCVDQRNADINEWPVELFVHQRRGKFDWGFFRTCRNCISQFNPDVIHVWLPPVISIPALVMAAIQGKPVVFSYRNLMRFRRALDVVEYCAALLCSTKVISNNLICQSSWAYRLLYHLKNGCTIPNGFDFSALGNQIGPSVKSGDLFRLIFVGRLVEQKNILYLIRALALLPRKYNWQLNVYGEGSQKSDAIKIASEHGIIQNIVFHGFEPDIFSKIAESDLLVIPSVSEGMPNVLIEALSIKIPVVASSIPAILDVVGDSESSILIDPSDPRNIADGIRMFMDNHGVYLKNAEKGFLVAKRYDARTMSIKYYDEYEKLNINHLLN</sequence>
<dbReference type="Proteomes" id="UP000639010">
    <property type="component" value="Unassembled WGS sequence"/>
</dbReference>
<protein>
    <submittedName>
        <fullName evidence="3">Glycosyltransferase involved in cell wall biosynthesis</fullName>
    </submittedName>
</protein>
<dbReference type="Pfam" id="PF00534">
    <property type="entry name" value="Glycos_transf_1"/>
    <property type="match status" value="1"/>
</dbReference>
<accession>A0ABR9H5G4</accession>
<proteinExistence type="predicted"/>
<comment type="caution">
    <text evidence="3">The sequence shown here is derived from an EMBL/GenBank/DDBJ whole genome shotgun (WGS) entry which is preliminary data.</text>
</comment>
<reference evidence="3 4" key="1">
    <citation type="submission" date="2020-10" db="EMBL/GenBank/DDBJ databases">
        <title>Genomic Encyclopedia of Type Strains, Phase IV (KMG-IV): sequencing the most valuable type-strain genomes for metagenomic binning, comparative biology and taxonomic classification.</title>
        <authorList>
            <person name="Goeker M."/>
        </authorList>
    </citation>
    <scope>NUCLEOTIDE SEQUENCE [LARGE SCALE GENOMIC DNA]</scope>
    <source>
        <strain evidence="3 4">DSM 4194</strain>
    </source>
</reference>
<evidence type="ECO:0000313" key="3">
    <source>
        <dbReference type="EMBL" id="MBE1425958.1"/>
    </source>
</evidence>
<evidence type="ECO:0000259" key="1">
    <source>
        <dbReference type="Pfam" id="PF00534"/>
    </source>
</evidence>
<feature type="domain" description="Glycosyl transferase family 1" evidence="1">
    <location>
        <begin position="157"/>
        <end position="301"/>
    </location>
</feature>
<dbReference type="InterPro" id="IPR001296">
    <property type="entry name" value="Glyco_trans_1"/>
</dbReference>
<evidence type="ECO:0000313" key="4">
    <source>
        <dbReference type="Proteomes" id="UP000639010"/>
    </source>
</evidence>
<name>A0ABR9H5G4_9BACT</name>
<dbReference type="Pfam" id="PF13439">
    <property type="entry name" value="Glyco_transf_4"/>
    <property type="match status" value="1"/>
</dbReference>
<gene>
    <name evidence="3" type="ORF">H4684_002617</name>
</gene>